<keyword evidence="3" id="KW-1185">Reference proteome</keyword>
<feature type="transmembrane region" description="Helical" evidence="1">
    <location>
        <begin position="7"/>
        <end position="30"/>
    </location>
</feature>
<feature type="transmembrane region" description="Helical" evidence="1">
    <location>
        <begin position="36"/>
        <end position="52"/>
    </location>
</feature>
<proteinExistence type="predicted"/>
<keyword evidence="1" id="KW-0472">Membrane</keyword>
<protein>
    <submittedName>
        <fullName evidence="2">Uncharacterized protein</fullName>
    </submittedName>
</protein>
<dbReference type="Proteomes" id="UP001286456">
    <property type="component" value="Unassembled WGS sequence"/>
</dbReference>
<comment type="caution">
    <text evidence="2">The sequence shown here is derived from an EMBL/GenBank/DDBJ whole genome shotgun (WGS) entry which is preliminary data.</text>
</comment>
<sequence length="58" mass="6820">MMALVFVCLLFVCYCCLLFLVLVLVLLLLLQRGYPFFPFSLPFIFFPTWYLASQNTQC</sequence>
<reference evidence="2" key="2">
    <citation type="submission" date="2023-06" db="EMBL/GenBank/DDBJ databases">
        <authorList>
            <consortium name="Lawrence Berkeley National Laboratory"/>
            <person name="Haridas S."/>
            <person name="Hensen N."/>
            <person name="Bonometti L."/>
            <person name="Westerberg I."/>
            <person name="Brannstrom I.O."/>
            <person name="Guillou S."/>
            <person name="Cros-Aarteil S."/>
            <person name="Calhoun S."/>
            <person name="Kuo A."/>
            <person name="Mondo S."/>
            <person name="Pangilinan J."/>
            <person name="Riley R."/>
            <person name="Labutti K."/>
            <person name="Andreopoulos B."/>
            <person name="Lipzen A."/>
            <person name="Chen C."/>
            <person name="Yanf M."/>
            <person name="Daum C."/>
            <person name="Ng V."/>
            <person name="Clum A."/>
            <person name="Steindorff A."/>
            <person name="Ohm R."/>
            <person name="Martin F."/>
            <person name="Silar P."/>
            <person name="Natvig D."/>
            <person name="Lalanne C."/>
            <person name="Gautier V."/>
            <person name="Ament-Velasquez S.L."/>
            <person name="Kruys A."/>
            <person name="Hutchinson M.I."/>
            <person name="Powell A.J."/>
            <person name="Barry K."/>
            <person name="Miller A.N."/>
            <person name="Grigoriev I.V."/>
            <person name="Debuchy R."/>
            <person name="Gladieux P."/>
            <person name="Thoren M.H."/>
            <person name="Johannesson H."/>
        </authorList>
    </citation>
    <scope>NUCLEOTIDE SEQUENCE</scope>
    <source>
        <strain evidence="2">SMH4131-1</strain>
    </source>
</reference>
<name>A0AAE0IZ44_9PEZI</name>
<reference evidence="2" key="1">
    <citation type="journal article" date="2023" name="Mol. Phylogenet. Evol.">
        <title>Genome-scale phylogeny and comparative genomics of the fungal order Sordariales.</title>
        <authorList>
            <person name="Hensen N."/>
            <person name="Bonometti L."/>
            <person name="Westerberg I."/>
            <person name="Brannstrom I.O."/>
            <person name="Guillou S."/>
            <person name="Cros-Aarteil S."/>
            <person name="Calhoun S."/>
            <person name="Haridas S."/>
            <person name="Kuo A."/>
            <person name="Mondo S."/>
            <person name="Pangilinan J."/>
            <person name="Riley R."/>
            <person name="LaButti K."/>
            <person name="Andreopoulos B."/>
            <person name="Lipzen A."/>
            <person name="Chen C."/>
            <person name="Yan M."/>
            <person name="Daum C."/>
            <person name="Ng V."/>
            <person name="Clum A."/>
            <person name="Steindorff A."/>
            <person name="Ohm R.A."/>
            <person name="Martin F."/>
            <person name="Silar P."/>
            <person name="Natvig D.O."/>
            <person name="Lalanne C."/>
            <person name="Gautier V."/>
            <person name="Ament-Velasquez S.L."/>
            <person name="Kruys A."/>
            <person name="Hutchinson M.I."/>
            <person name="Powell A.J."/>
            <person name="Barry K."/>
            <person name="Miller A.N."/>
            <person name="Grigoriev I.V."/>
            <person name="Debuchy R."/>
            <person name="Gladieux P."/>
            <person name="Hiltunen Thoren M."/>
            <person name="Johannesson H."/>
        </authorList>
    </citation>
    <scope>NUCLEOTIDE SEQUENCE</scope>
    <source>
        <strain evidence="2">SMH4131-1</strain>
    </source>
</reference>
<dbReference type="AlphaFoldDB" id="A0AAE0IZ44"/>
<accession>A0AAE0IZ44</accession>
<organism evidence="2 3">
    <name type="scientific">Cercophora scortea</name>
    <dbReference type="NCBI Taxonomy" id="314031"/>
    <lineage>
        <taxon>Eukaryota</taxon>
        <taxon>Fungi</taxon>
        <taxon>Dikarya</taxon>
        <taxon>Ascomycota</taxon>
        <taxon>Pezizomycotina</taxon>
        <taxon>Sordariomycetes</taxon>
        <taxon>Sordariomycetidae</taxon>
        <taxon>Sordariales</taxon>
        <taxon>Lasiosphaeriaceae</taxon>
        <taxon>Cercophora</taxon>
    </lineage>
</organism>
<evidence type="ECO:0000313" key="2">
    <source>
        <dbReference type="EMBL" id="KAK3333937.1"/>
    </source>
</evidence>
<dbReference type="EMBL" id="JAUEPO010000002">
    <property type="protein sequence ID" value="KAK3333937.1"/>
    <property type="molecule type" value="Genomic_DNA"/>
</dbReference>
<gene>
    <name evidence="2" type="ORF">B0T19DRAFT_419593</name>
</gene>
<keyword evidence="1" id="KW-1133">Transmembrane helix</keyword>
<evidence type="ECO:0000313" key="3">
    <source>
        <dbReference type="Proteomes" id="UP001286456"/>
    </source>
</evidence>
<evidence type="ECO:0000256" key="1">
    <source>
        <dbReference type="SAM" id="Phobius"/>
    </source>
</evidence>
<keyword evidence="1" id="KW-0812">Transmembrane</keyword>